<sequence>MGGLVWHFIGFNRQALSNSTWALGKLSYRDQAWFAAAVGVAVVLVGVLVELPPQQGAVTKQGLTNSLWVLVVMGPGVLSCHQCPVAMLLREVV</sequence>
<dbReference type="Proteomes" id="UP000236333">
    <property type="component" value="Unassembled WGS sequence"/>
</dbReference>
<evidence type="ECO:0000313" key="3">
    <source>
        <dbReference type="Proteomes" id="UP000236333"/>
    </source>
</evidence>
<dbReference type="EMBL" id="PGGS01000976">
    <property type="protein sequence ID" value="PNH01213.1"/>
    <property type="molecule type" value="Genomic_DNA"/>
</dbReference>
<keyword evidence="1" id="KW-1133">Transmembrane helix</keyword>
<name>A0A2J7ZLR6_9CHLO</name>
<proteinExistence type="predicted"/>
<evidence type="ECO:0000313" key="2">
    <source>
        <dbReference type="EMBL" id="PNH01213.1"/>
    </source>
</evidence>
<evidence type="ECO:0000256" key="1">
    <source>
        <dbReference type="SAM" id="Phobius"/>
    </source>
</evidence>
<keyword evidence="3" id="KW-1185">Reference proteome</keyword>
<organism evidence="2 3">
    <name type="scientific">Tetrabaena socialis</name>
    <dbReference type="NCBI Taxonomy" id="47790"/>
    <lineage>
        <taxon>Eukaryota</taxon>
        <taxon>Viridiplantae</taxon>
        <taxon>Chlorophyta</taxon>
        <taxon>core chlorophytes</taxon>
        <taxon>Chlorophyceae</taxon>
        <taxon>CS clade</taxon>
        <taxon>Chlamydomonadales</taxon>
        <taxon>Tetrabaenaceae</taxon>
        <taxon>Tetrabaena</taxon>
    </lineage>
</organism>
<keyword evidence="1" id="KW-0812">Transmembrane</keyword>
<dbReference type="AlphaFoldDB" id="A0A2J7ZLR6"/>
<protein>
    <submittedName>
        <fullName evidence="2">Uncharacterized protein</fullName>
    </submittedName>
</protein>
<reference evidence="2 3" key="1">
    <citation type="journal article" date="2017" name="Mol. Biol. Evol.">
        <title>The 4-celled Tetrabaena socialis nuclear genome reveals the essential components for genetic control of cell number at the origin of multicellularity in the volvocine lineage.</title>
        <authorList>
            <person name="Featherston J."/>
            <person name="Arakaki Y."/>
            <person name="Hanschen E.R."/>
            <person name="Ferris P.J."/>
            <person name="Michod R.E."/>
            <person name="Olson B.J.S.C."/>
            <person name="Nozaki H."/>
            <person name="Durand P.M."/>
        </authorList>
    </citation>
    <scope>NUCLEOTIDE SEQUENCE [LARGE SCALE GENOMIC DNA]</scope>
    <source>
        <strain evidence="2 3">NIES-571</strain>
    </source>
</reference>
<keyword evidence="1" id="KW-0472">Membrane</keyword>
<feature type="transmembrane region" description="Helical" evidence="1">
    <location>
        <begin position="32"/>
        <end position="51"/>
    </location>
</feature>
<comment type="caution">
    <text evidence="2">The sequence shown here is derived from an EMBL/GenBank/DDBJ whole genome shotgun (WGS) entry which is preliminary data.</text>
</comment>
<accession>A0A2J7ZLR6</accession>
<gene>
    <name evidence="2" type="ORF">TSOC_012910</name>
</gene>